<dbReference type="NCBIfam" id="NF007940">
    <property type="entry name" value="PRK10658.1"/>
    <property type="match status" value="1"/>
</dbReference>
<proteinExistence type="inferred from homology"/>
<dbReference type="PANTHER" id="PTHR43053:SF4">
    <property type="entry name" value="MYOGENESIS-REGULATING GLYCOSIDASE"/>
    <property type="match status" value="1"/>
</dbReference>
<gene>
    <name evidence="8" type="ORF">C8A04DRAFT_28067</name>
</gene>
<dbReference type="InterPro" id="IPR011013">
    <property type="entry name" value="Gal_mutarotase_sf_dom"/>
</dbReference>
<dbReference type="Gene3D" id="3.20.20.80">
    <property type="entry name" value="Glycosidases"/>
    <property type="match status" value="1"/>
</dbReference>
<sequence>MKFTHGYWFDREHTSIYNAVEVSHVTEPQPGQLRAVCTTRHVSNRGDTLNRPTITLSISAPSSGIIACSAWHFRGTRTNEPRFTLFLEAKDKDLEGNHGNLSHQESSNTSTITSGGIRAVLNKNPSAFRIAFESTDDNKTLTDVGFASLQHIIGPPNQGIPSPLEASTNIADPYYRAPVSRSNKPYMSVSLGLDVGEYVYGLGERFGPFVKNGQEIDLWNEDAGTCTPYTYKNVPFYMTNRGYGIFFDHSDLLSYEIQNEKLAKVQVSIQGEEIRWFVIYGPTPKDILRRYASLTGHPPLPPTWSFGLYLSTSFLTSYDETTVTTQLTRMSSHSIPVSVLHFDCFWMRPHAWTNFTFDPRFFPDPRAFLDRLHTNHNVKVCVWINAYIAQDSEVFDHAAQNNYLIRRASDSSIWQSDIWQAGMGIVDFTNPAAYAWYQAQLETLLDIGVDTFKTDFGERIPWEDVQFHNGMDPRAGHNYYSLLYNRAVYDTIARKRGPSQAAVFARAATAGGQTMPVHWGGDCESTWAGMAQTLRGGLSLGLSGFAFWSHDIAGFMSEGLSGDIPDAALYKRWVQFGLLSSHSRLHGSHTYRVPWLVDEEAVGVLGKFVRLKNMLMPYVYAQAVECCRGGLPLVRAMVVEFPGDRVCQTLDMQYMFGDSLLVAPVFDGEGVCEYYVPAGTWMGLLDGKKRIGPAWVKETFNSFHLPLLLREDRALLVGTSDRPDYDWAASLTKVVVGSVSGKGVIEAPVPSANELGQFCGSVRVSVGPGDDKSSFSVERDGDSQVPQLLVLGEGSHL</sequence>
<dbReference type="GeneID" id="87817119"/>
<dbReference type="InterPro" id="IPR000322">
    <property type="entry name" value="Glyco_hydro_31_TIM"/>
</dbReference>
<dbReference type="PANTHER" id="PTHR43053">
    <property type="entry name" value="GLYCOSIDASE FAMILY 31"/>
    <property type="match status" value="1"/>
</dbReference>
<evidence type="ECO:0000313" key="8">
    <source>
        <dbReference type="EMBL" id="KAK4144164.1"/>
    </source>
</evidence>
<dbReference type="AlphaFoldDB" id="A0AAN6V3P7"/>
<dbReference type="CDD" id="cd06593">
    <property type="entry name" value="GH31_xylosidase_YicI"/>
    <property type="match status" value="1"/>
</dbReference>
<reference evidence="8" key="2">
    <citation type="submission" date="2023-05" db="EMBL/GenBank/DDBJ databases">
        <authorList>
            <consortium name="Lawrence Berkeley National Laboratory"/>
            <person name="Steindorff A."/>
            <person name="Hensen N."/>
            <person name="Bonometti L."/>
            <person name="Westerberg I."/>
            <person name="Brannstrom I.O."/>
            <person name="Guillou S."/>
            <person name="Cros-Aarteil S."/>
            <person name="Calhoun S."/>
            <person name="Haridas S."/>
            <person name="Kuo A."/>
            <person name="Mondo S."/>
            <person name="Pangilinan J."/>
            <person name="Riley R."/>
            <person name="Labutti K."/>
            <person name="Andreopoulos B."/>
            <person name="Lipzen A."/>
            <person name="Chen C."/>
            <person name="Yanf M."/>
            <person name="Daum C."/>
            <person name="Ng V."/>
            <person name="Clum A."/>
            <person name="Ohm R."/>
            <person name="Martin F."/>
            <person name="Silar P."/>
            <person name="Natvig D."/>
            <person name="Lalanne C."/>
            <person name="Gautier V."/>
            <person name="Ament-Velasquez S.L."/>
            <person name="Kruys A."/>
            <person name="Hutchinson M.I."/>
            <person name="Powell A.J."/>
            <person name="Barry K."/>
            <person name="Miller A.N."/>
            <person name="Grigoriev I.V."/>
            <person name="Debuchy R."/>
            <person name="Gladieux P."/>
            <person name="Thoren M.H."/>
            <person name="Johannesson H."/>
        </authorList>
    </citation>
    <scope>NUCLEOTIDE SEQUENCE</scope>
    <source>
        <strain evidence="8">CBS 141.50</strain>
    </source>
</reference>
<accession>A0AAN6V3P7</accession>
<dbReference type="Pfam" id="PF13802">
    <property type="entry name" value="Gal_mutarotas_2"/>
    <property type="match status" value="1"/>
</dbReference>
<evidence type="ECO:0000256" key="2">
    <source>
        <dbReference type="ARBA" id="ARBA00022801"/>
    </source>
</evidence>
<evidence type="ECO:0000256" key="4">
    <source>
        <dbReference type="RuleBase" id="RU361185"/>
    </source>
</evidence>
<dbReference type="InterPro" id="IPR017853">
    <property type="entry name" value="GH"/>
</dbReference>
<name>A0AAN6V3P7_9PEZI</name>
<dbReference type="RefSeq" id="XP_062637535.1">
    <property type="nucleotide sequence ID" value="XM_062780506.1"/>
</dbReference>
<dbReference type="EMBL" id="MU853579">
    <property type="protein sequence ID" value="KAK4144164.1"/>
    <property type="molecule type" value="Genomic_DNA"/>
</dbReference>
<dbReference type="Proteomes" id="UP001302676">
    <property type="component" value="Unassembled WGS sequence"/>
</dbReference>
<comment type="caution">
    <text evidence="8">The sequence shown here is derived from an EMBL/GenBank/DDBJ whole genome shotgun (WGS) entry which is preliminary data.</text>
</comment>
<evidence type="ECO:0000259" key="7">
    <source>
        <dbReference type="Pfam" id="PF21365"/>
    </source>
</evidence>
<dbReference type="GO" id="GO:0005975">
    <property type="term" value="P:carbohydrate metabolic process"/>
    <property type="evidence" value="ECO:0007669"/>
    <property type="project" value="InterPro"/>
</dbReference>
<dbReference type="GO" id="GO:0030246">
    <property type="term" value="F:carbohydrate binding"/>
    <property type="evidence" value="ECO:0007669"/>
    <property type="project" value="InterPro"/>
</dbReference>
<dbReference type="SUPFAM" id="SSF74650">
    <property type="entry name" value="Galactose mutarotase-like"/>
    <property type="match status" value="1"/>
</dbReference>
<dbReference type="Gene3D" id="2.60.40.1760">
    <property type="entry name" value="glycosyl hydrolase (family 31)"/>
    <property type="match status" value="1"/>
</dbReference>
<dbReference type="InterPro" id="IPR048395">
    <property type="entry name" value="Glyco_hydro_31_C"/>
</dbReference>
<dbReference type="InterPro" id="IPR025887">
    <property type="entry name" value="Glyco_hydro_31_N_dom"/>
</dbReference>
<evidence type="ECO:0000256" key="1">
    <source>
        <dbReference type="ARBA" id="ARBA00007806"/>
    </source>
</evidence>
<dbReference type="Pfam" id="PF21365">
    <property type="entry name" value="Glyco_hydro_31_3rd"/>
    <property type="match status" value="1"/>
</dbReference>
<dbReference type="Pfam" id="PF01055">
    <property type="entry name" value="Glyco_hydro_31_2nd"/>
    <property type="match status" value="1"/>
</dbReference>
<dbReference type="GO" id="GO:0004553">
    <property type="term" value="F:hydrolase activity, hydrolyzing O-glycosyl compounds"/>
    <property type="evidence" value="ECO:0007669"/>
    <property type="project" value="InterPro"/>
</dbReference>
<reference evidence="8" key="1">
    <citation type="journal article" date="2023" name="Mol. Phylogenet. Evol.">
        <title>Genome-scale phylogeny and comparative genomics of the fungal order Sordariales.</title>
        <authorList>
            <person name="Hensen N."/>
            <person name="Bonometti L."/>
            <person name="Westerberg I."/>
            <person name="Brannstrom I.O."/>
            <person name="Guillou S."/>
            <person name="Cros-Aarteil S."/>
            <person name="Calhoun S."/>
            <person name="Haridas S."/>
            <person name="Kuo A."/>
            <person name="Mondo S."/>
            <person name="Pangilinan J."/>
            <person name="Riley R."/>
            <person name="LaButti K."/>
            <person name="Andreopoulos B."/>
            <person name="Lipzen A."/>
            <person name="Chen C."/>
            <person name="Yan M."/>
            <person name="Daum C."/>
            <person name="Ng V."/>
            <person name="Clum A."/>
            <person name="Steindorff A."/>
            <person name="Ohm R.A."/>
            <person name="Martin F."/>
            <person name="Silar P."/>
            <person name="Natvig D.O."/>
            <person name="Lalanne C."/>
            <person name="Gautier V."/>
            <person name="Ament-Velasquez S.L."/>
            <person name="Kruys A."/>
            <person name="Hutchinson M.I."/>
            <person name="Powell A.J."/>
            <person name="Barry K."/>
            <person name="Miller A.N."/>
            <person name="Grigoriev I.V."/>
            <person name="Debuchy R."/>
            <person name="Gladieux P."/>
            <person name="Hiltunen Thoren M."/>
            <person name="Johannesson H."/>
        </authorList>
    </citation>
    <scope>NUCLEOTIDE SEQUENCE</scope>
    <source>
        <strain evidence="8">CBS 141.50</strain>
    </source>
</reference>
<keyword evidence="9" id="KW-1185">Reference proteome</keyword>
<evidence type="ECO:0000259" key="6">
    <source>
        <dbReference type="Pfam" id="PF13802"/>
    </source>
</evidence>
<dbReference type="SUPFAM" id="SSF51011">
    <property type="entry name" value="Glycosyl hydrolase domain"/>
    <property type="match status" value="1"/>
</dbReference>
<keyword evidence="3 4" id="KW-0326">Glycosidase</keyword>
<organism evidence="8 9">
    <name type="scientific">Dichotomopilus funicola</name>
    <dbReference type="NCBI Taxonomy" id="1934379"/>
    <lineage>
        <taxon>Eukaryota</taxon>
        <taxon>Fungi</taxon>
        <taxon>Dikarya</taxon>
        <taxon>Ascomycota</taxon>
        <taxon>Pezizomycotina</taxon>
        <taxon>Sordariomycetes</taxon>
        <taxon>Sordariomycetidae</taxon>
        <taxon>Sordariales</taxon>
        <taxon>Chaetomiaceae</taxon>
        <taxon>Dichotomopilus</taxon>
    </lineage>
</organism>
<comment type="similarity">
    <text evidence="1 4">Belongs to the glycosyl hydrolase 31 family.</text>
</comment>
<evidence type="ECO:0000313" key="9">
    <source>
        <dbReference type="Proteomes" id="UP001302676"/>
    </source>
</evidence>
<feature type="domain" description="Glycosyl hydrolase family 31 C-terminal" evidence="7">
    <location>
        <begin position="630"/>
        <end position="712"/>
    </location>
</feature>
<protein>
    <submittedName>
        <fullName evidence="8">Sugar hydrolase</fullName>
    </submittedName>
</protein>
<dbReference type="SUPFAM" id="SSF51445">
    <property type="entry name" value="(Trans)glycosidases"/>
    <property type="match status" value="1"/>
</dbReference>
<dbReference type="InterPro" id="IPR013780">
    <property type="entry name" value="Glyco_hydro_b"/>
</dbReference>
<keyword evidence="2 4" id="KW-0378">Hydrolase</keyword>
<dbReference type="CDD" id="cd14752">
    <property type="entry name" value="GH31_N"/>
    <property type="match status" value="1"/>
</dbReference>
<feature type="domain" description="Glycoside hydrolase family 31 N-terminal" evidence="6">
    <location>
        <begin position="56"/>
        <end position="250"/>
    </location>
</feature>
<dbReference type="Gene3D" id="2.60.40.1180">
    <property type="entry name" value="Golgi alpha-mannosidase II"/>
    <property type="match status" value="1"/>
</dbReference>
<evidence type="ECO:0000256" key="3">
    <source>
        <dbReference type="ARBA" id="ARBA00023295"/>
    </source>
</evidence>
<dbReference type="InterPro" id="IPR050985">
    <property type="entry name" value="Alpha-glycosidase_related"/>
</dbReference>
<feature type="domain" description="Glycoside hydrolase family 31 TIM barrel" evidence="5">
    <location>
        <begin position="298"/>
        <end position="621"/>
    </location>
</feature>
<evidence type="ECO:0000259" key="5">
    <source>
        <dbReference type="Pfam" id="PF01055"/>
    </source>
</evidence>